<dbReference type="PANTHER" id="PTHR30480:SF16">
    <property type="entry name" value="GLYCOSIDE HYDROLASE FAMILY 3 DOMAIN PROTEIN"/>
    <property type="match status" value="1"/>
</dbReference>
<dbReference type="OrthoDB" id="9805821at2"/>
<keyword evidence="2" id="KW-0378">Hydrolase</keyword>
<dbReference type="Pfam" id="PF00933">
    <property type="entry name" value="Glyco_hydro_3"/>
    <property type="match status" value="1"/>
</dbReference>
<dbReference type="RefSeq" id="WP_076437691.1">
    <property type="nucleotide sequence ID" value="NZ_FTNI01000017.1"/>
</dbReference>
<dbReference type="STRING" id="58117.SAMN05421833_1173"/>
<organism evidence="5 6">
    <name type="scientific">Microbispora rosea</name>
    <dbReference type="NCBI Taxonomy" id="58117"/>
    <lineage>
        <taxon>Bacteria</taxon>
        <taxon>Bacillati</taxon>
        <taxon>Actinomycetota</taxon>
        <taxon>Actinomycetes</taxon>
        <taxon>Streptosporangiales</taxon>
        <taxon>Streptosporangiaceae</taxon>
        <taxon>Microbispora</taxon>
    </lineage>
</organism>
<dbReference type="EMBL" id="FTNI01000017">
    <property type="protein sequence ID" value="SIR84519.1"/>
    <property type="molecule type" value="Genomic_DNA"/>
</dbReference>
<dbReference type="GO" id="GO:0009254">
    <property type="term" value="P:peptidoglycan turnover"/>
    <property type="evidence" value="ECO:0007669"/>
    <property type="project" value="TreeGrafter"/>
</dbReference>
<dbReference type="InterPro" id="IPR001764">
    <property type="entry name" value="Glyco_hydro_3_N"/>
</dbReference>
<reference evidence="6" key="1">
    <citation type="submission" date="2017-01" db="EMBL/GenBank/DDBJ databases">
        <authorList>
            <person name="Varghese N."/>
            <person name="Submissions S."/>
        </authorList>
    </citation>
    <scope>NUCLEOTIDE SEQUENCE [LARGE SCALE GENOMIC DNA]</scope>
    <source>
        <strain evidence="6">ATCC 12950</strain>
    </source>
</reference>
<dbReference type="Proteomes" id="UP000186096">
    <property type="component" value="Unassembled WGS sequence"/>
</dbReference>
<evidence type="ECO:0000313" key="5">
    <source>
        <dbReference type="EMBL" id="SIR84519.1"/>
    </source>
</evidence>
<keyword evidence="6" id="KW-1185">Reference proteome</keyword>
<keyword evidence="3" id="KW-0326">Glycosidase</keyword>
<evidence type="ECO:0000256" key="2">
    <source>
        <dbReference type="ARBA" id="ARBA00022801"/>
    </source>
</evidence>
<evidence type="ECO:0000259" key="4">
    <source>
        <dbReference type="Pfam" id="PF00933"/>
    </source>
</evidence>
<dbReference type="PROSITE" id="PS00775">
    <property type="entry name" value="GLYCOSYL_HYDROL_F3"/>
    <property type="match status" value="1"/>
</dbReference>
<proteinExistence type="inferred from homology"/>
<protein>
    <submittedName>
        <fullName evidence="5">Beta-N-acetylhexosaminidase</fullName>
    </submittedName>
</protein>
<accession>A0A1N7E918</accession>
<gene>
    <name evidence="5" type="ORF">SAMN05421833_1173</name>
</gene>
<name>A0A1N7E918_9ACTN</name>
<dbReference type="PANTHER" id="PTHR30480">
    <property type="entry name" value="BETA-HEXOSAMINIDASE-RELATED"/>
    <property type="match status" value="1"/>
</dbReference>
<evidence type="ECO:0000256" key="3">
    <source>
        <dbReference type="ARBA" id="ARBA00023295"/>
    </source>
</evidence>
<dbReference type="InterPro" id="IPR019800">
    <property type="entry name" value="Glyco_hydro_3_AS"/>
</dbReference>
<sequence length="508" mass="52585">MSATRDPLAGAADLSTRTGDPGLHRLAASALLISFQGTTAPDWVLRGLEDGLGGVCLFGFNVADGEQVAALSARLNEAGRPVVSLDEEGGDVTRLAYHTGSAYPGNAALGAVDDVALTERVYQAMAADLARCGVNLDMGPVADVNTADDNPIIGTRSFGSSPDLVARHTVAAVRGLQSAGIAACVKHFPGHGATHQDSHLEIPLVDASLDVLRERELVPFLAAIRAGAKSIMTAHVAVPELTGDLPATLSAQALTRLLRRELGYDGVVLTDALDMHAISRTVGLAEGAVRALAAGADLLCLGPLPTAEDVRGMVDHIVDAVAEGRLAAERLEEATARVERLRDWFAGAHLPSGHPSRNAADGEVVGLDAARRAVSLTGPAGPLADPFVVEIDTPPTIAVGEVPWGIAPWLPEAEIVRVKPSEADAGGLLGRARERSLIVVVKDAHRHPDSRELISELLAARPDAVVMEMGLPIWRPGAGAYIATYGAARANAQAAVELLNGGPSAAGL</sequence>
<dbReference type="GO" id="GO:0005975">
    <property type="term" value="P:carbohydrate metabolic process"/>
    <property type="evidence" value="ECO:0007669"/>
    <property type="project" value="InterPro"/>
</dbReference>
<evidence type="ECO:0000256" key="1">
    <source>
        <dbReference type="ARBA" id="ARBA00005336"/>
    </source>
</evidence>
<evidence type="ECO:0000313" key="6">
    <source>
        <dbReference type="Proteomes" id="UP000186096"/>
    </source>
</evidence>
<dbReference type="AlphaFoldDB" id="A0A1N7E918"/>
<comment type="similarity">
    <text evidence="1">Belongs to the glycosyl hydrolase 3 family.</text>
</comment>
<feature type="domain" description="Glycoside hydrolase family 3 N-terminal" evidence="4">
    <location>
        <begin position="50"/>
        <end position="341"/>
    </location>
</feature>
<dbReference type="InterPro" id="IPR050226">
    <property type="entry name" value="NagZ_Beta-hexosaminidase"/>
</dbReference>
<dbReference type="SUPFAM" id="SSF51445">
    <property type="entry name" value="(Trans)glycosidases"/>
    <property type="match status" value="1"/>
</dbReference>
<dbReference type="Gene3D" id="3.20.20.300">
    <property type="entry name" value="Glycoside hydrolase, family 3, N-terminal domain"/>
    <property type="match status" value="1"/>
</dbReference>
<dbReference type="InterPro" id="IPR017853">
    <property type="entry name" value="GH"/>
</dbReference>
<dbReference type="GO" id="GO:0004553">
    <property type="term" value="F:hydrolase activity, hydrolyzing O-glycosyl compounds"/>
    <property type="evidence" value="ECO:0007669"/>
    <property type="project" value="InterPro"/>
</dbReference>
<dbReference type="InterPro" id="IPR036962">
    <property type="entry name" value="Glyco_hydro_3_N_sf"/>
</dbReference>